<feature type="compositionally biased region" description="Basic and acidic residues" evidence="1">
    <location>
        <begin position="73"/>
        <end position="90"/>
    </location>
</feature>
<evidence type="ECO:0000256" key="1">
    <source>
        <dbReference type="SAM" id="MobiDB-lite"/>
    </source>
</evidence>
<evidence type="ECO:0008006" key="4">
    <source>
        <dbReference type="Google" id="ProtNLM"/>
    </source>
</evidence>
<evidence type="ECO:0000313" key="3">
    <source>
        <dbReference type="Proteomes" id="UP000183567"/>
    </source>
</evidence>
<feature type="region of interest" description="Disordered" evidence="1">
    <location>
        <begin position="1"/>
        <end position="90"/>
    </location>
</feature>
<dbReference type="GO" id="GO:0005737">
    <property type="term" value="C:cytoplasm"/>
    <property type="evidence" value="ECO:0007669"/>
    <property type="project" value="TreeGrafter"/>
</dbReference>
<dbReference type="InterPro" id="IPR052670">
    <property type="entry name" value="UPF0654_domain"/>
</dbReference>
<dbReference type="Pfam" id="PF10346">
    <property type="entry name" value="Con-6"/>
    <property type="match status" value="2"/>
</dbReference>
<dbReference type="EMBL" id="LVVM01005376">
    <property type="protein sequence ID" value="OJA10771.1"/>
    <property type="molecule type" value="Genomic_DNA"/>
</dbReference>
<dbReference type="PANTHER" id="PTHR36576:SF1">
    <property type="entry name" value="UPF0654 PROTEIN C11D3.01C-RELATED"/>
    <property type="match status" value="1"/>
</dbReference>
<comment type="caution">
    <text evidence="2">The sequence shown here is derived from an EMBL/GenBank/DDBJ whole genome shotgun (WGS) entry which is preliminary data.</text>
</comment>
<name>A0A1J8PSN3_9AGAM</name>
<dbReference type="Proteomes" id="UP000183567">
    <property type="component" value="Unassembled WGS sequence"/>
</dbReference>
<dbReference type="AlphaFoldDB" id="A0A1J8PSN3"/>
<evidence type="ECO:0000313" key="2">
    <source>
        <dbReference type="EMBL" id="OJA10771.1"/>
    </source>
</evidence>
<proteinExistence type="predicted"/>
<dbReference type="OrthoDB" id="5419162at2759"/>
<feature type="compositionally biased region" description="Basic and acidic residues" evidence="1">
    <location>
        <begin position="20"/>
        <end position="53"/>
    </location>
</feature>
<keyword evidence="3" id="KW-1185">Reference proteome</keyword>
<dbReference type="PANTHER" id="PTHR36576">
    <property type="entry name" value="UPF0654 PROTEIN C11D3.01C-RELATED"/>
    <property type="match status" value="1"/>
</dbReference>
<accession>A0A1J8PSN3</accession>
<organism evidence="2 3">
    <name type="scientific">Rhizopogon vesiculosus</name>
    <dbReference type="NCBI Taxonomy" id="180088"/>
    <lineage>
        <taxon>Eukaryota</taxon>
        <taxon>Fungi</taxon>
        <taxon>Dikarya</taxon>
        <taxon>Basidiomycota</taxon>
        <taxon>Agaricomycotina</taxon>
        <taxon>Agaricomycetes</taxon>
        <taxon>Agaricomycetidae</taxon>
        <taxon>Boletales</taxon>
        <taxon>Suillineae</taxon>
        <taxon>Rhizopogonaceae</taxon>
        <taxon>Rhizopogon</taxon>
    </lineage>
</organism>
<dbReference type="InterPro" id="IPR018824">
    <property type="entry name" value="Conidiation-specific_6"/>
</dbReference>
<gene>
    <name evidence="2" type="ORF">AZE42_00315</name>
</gene>
<protein>
    <recommendedName>
        <fullName evidence="4">Conidiation protein 6</fullName>
    </recommendedName>
</protein>
<sequence>MQSQANPANVAGEAALKNPKVSEEAKEHSQQVLKEMELRGELPEQNRSADESKNISNIIGGHKAATKNPNVSEEAKEHSKQLLRTSEREA</sequence>
<reference evidence="2 3" key="1">
    <citation type="submission" date="2016-03" db="EMBL/GenBank/DDBJ databases">
        <title>Comparative genomics of the ectomycorrhizal sister species Rhizopogon vinicolor and Rhizopogon vesiculosus (Basidiomycota: Boletales) reveals a divergence of the mating type B locus.</title>
        <authorList>
            <person name="Mujic A.B."/>
            <person name="Kuo A."/>
            <person name="Tritt A."/>
            <person name="Lipzen A."/>
            <person name="Chen C."/>
            <person name="Johnson J."/>
            <person name="Sharma A."/>
            <person name="Barry K."/>
            <person name="Grigoriev I.V."/>
            <person name="Spatafora J.W."/>
        </authorList>
    </citation>
    <scope>NUCLEOTIDE SEQUENCE [LARGE SCALE GENOMIC DNA]</scope>
    <source>
        <strain evidence="2 3">AM-OR11-056</strain>
    </source>
</reference>